<dbReference type="PROSITE" id="PS00639">
    <property type="entry name" value="THIOL_PROTEASE_HIS"/>
    <property type="match status" value="1"/>
</dbReference>
<keyword evidence="2" id="KW-0645">Protease</keyword>
<evidence type="ECO:0000259" key="10">
    <source>
        <dbReference type="SMART" id="SM00848"/>
    </source>
</evidence>
<dbReference type="SMART" id="SM00645">
    <property type="entry name" value="Pept_C1"/>
    <property type="match status" value="1"/>
</dbReference>
<dbReference type="InterPro" id="IPR025660">
    <property type="entry name" value="Pept_his_AS"/>
</dbReference>
<evidence type="ECO:0000256" key="5">
    <source>
        <dbReference type="ARBA" id="ARBA00022807"/>
    </source>
</evidence>
<dbReference type="InterPro" id="IPR013201">
    <property type="entry name" value="Prot_inhib_I29"/>
</dbReference>
<keyword evidence="4" id="KW-0378">Hydrolase</keyword>
<keyword evidence="8" id="KW-0812">Transmembrane</keyword>
<reference evidence="11" key="1">
    <citation type="submission" date="2023-09" db="UniProtKB">
        <authorList>
            <consortium name="Ensembl"/>
        </authorList>
    </citation>
    <scope>IDENTIFICATION</scope>
</reference>
<feature type="transmembrane region" description="Helical" evidence="8">
    <location>
        <begin position="12"/>
        <end position="30"/>
    </location>
</feature>
<dbReference type="Pfam" id="PF08246">
    <property type="entry name" value="Inhibitor_I29"/>
    <property type="match status" value="1"/>
</dbReference>
<keyword evidence="3" id="KW-0732">Signal</keyword>
<evidence type="ECO:0000313" key="11">
    <source>
        <dbReference type="Ensembl" id="ENSCCNP00000009552.1"/>
    </source>
</evidence>
<keyword evidence="5" id="KW-0788">Thiol protease</keyword>
<dbReference type="InterPro" id="IPR000668">
    <property type="entry name" value="Peptidase_C1A_C"/>
</dbReference>
<dbReference type="GO" id="GO:0008234">
    <property type="term" value="F:cysteine-type peptidase activity"/>
    <property type="evidence" value="ECO:0007669"/>
    <property type="project" value="UniProtKB-KW"/>
</dbReference>
<dbReference type="CDD" id="cd02248">
    <property type="entry name" value="Peptidase_C1A"/>
    <property type="match status" value="1"/>
</dbReference>
<keyword evidence="8" id="KW-0472">Membrane</keyword>
<feature type="domain" description="Peptidase C1A papain C-terminal" evidence="9">
    <location>
        <begin position="131"/>
        <end position="338"/>
    </location>
</feature>
<evidence type="ECO:0000256" key="7">
    <source>
        <dbReference type="ARBA" id="ARBA00023157"/>
    </source>
</evidence>
<dbReference type="Gene3D" id="2.40.50.170">
    <property type="entry name" value="Cysteine proteinases. Chain C"/>
    <property type="match status" value="1"/>
</dbReference>
<dbReference type="PRINTS" id="PR00705">
    <property type="entry name" value="PAPAIN"/>
</dbReference>
<dbReference type="Pfam" id="PF00112">
    <property type="entry name" value="Peptidase_C1"/>
    <property type="match status" value="1"/>
</dbReference>
<keyword evidence="6" id="KW-0865">Zymogen</keyword>
<evidence type="ECO:0000256" key="4">
    <source>
        <dbReference type="ARBA" id="ARBA00022801"/>
    </source>
</evidence>
<dbReference type="AlphaFoldDB" id="A0A8C0ZQ62"/>
<protein>
    <recommendedName>
        <fullName evidence="12">Cathepsin L1</fullName>
    </recommendedName>
</protein>
<evidence type="ECO:0000256" key="8">
    <source>
        <dbReference type="SAM" id="Phobius"/>
    </source>
</evidence>
<comment type="similarity">
    <text evidence="1">Belongs to the peptidase C1 family.</text>
</comment>
<dbReference type="SUPFAM" id="SSF54001">
    <property type="entry name" value="Cysteine proteinases"/>
    <property type="match status" value="1"/>
</dbReference>
<dbReference type="PANTHER" id="PTHR12411">
    <property type="entry name" value="CYSTEINE PROTEASE FAMILY C1-RELATED"/>
    <property type="match status" value="1"/>
</dbReference>
<evidence type="ECO:0000256" key="6">
    <source>
        <dbReference type="ARBA" id="ARBA00023145"/>
    </source>
</evidence>
<organism evidence="11">
    <name type="scientific">Castor canadensis</name>
    <name type="common">American beaver</name>
    <dbReference type="NCBI Taxonomy" id="51338"/>
    <lineage>
        <taxon>Eukaryota</taxon>
        <taxon>Metazoa</taxon>
        <taxon>Chordata</taxon>
        <taxon>Craniata</taxon>
        <taxon>Vertebrata</taxon>
        <taxon>Euteleostomi</taxon>
        <taxon>Mammalia</taxon>
        <taxon>Eutheria</taxon>
        <taxon>Euarchontoglires</taxon>
        <taxon>Glires</taxon>
        <taxon>Rodentia</taxon>
        <taxon>Castorimorpha</taxon>
        <taxon>Castoridae</taxon>
        <taxon>Castor</taxon>
    </lineage>
</organism>
<dbReference type="InterPro" id="IPR025661">
    <property type="entry name" value="Pept_asp_AS"/>
</dbReference>
<evidence type="ECO:0000256" key="1">
    <source>
        <dbReference type="ARBA" id="ARBA00008455"/>
    </source>
</evidence>
<dbReference type="Ensembl" id="ENSCCNT00000012564.1">
    <property type="protein sequence ID" value="ENSCCNP00000009552.1"/>
    <property type="gene ID" value="ENSCCNG00000007089.1"/>
</dbReference>
<gene>
    <name evidence="11" type="primary">LOC109683413</name>
</gene>
<dbReference type="InterPro" id="IPR039417">
    <property type="entry name" value="Peptidase_C1A_papain-like"/>
</dbReference>
<dbReference type="Gene3D" id="1.10.287.2250">
    <property type="match status" value="1"/>
</dbReference>
<dbReference type="InterPro" id="IPR013128">
    <property type="entry name" value="Peptidase_C1A"/>
</dbReference>
<dbReference type="SMART" id="SM00848">
    <property type="entry name" value="Inhibitor_I29"/>
    <property type="match status" value="1"/>
</dbReference>
<keyword evidence="7" id="KW-1015">Disulfide bond</keyword>
<keyword evidence="8" id="KW-1133">Transmembrane helix</keyword>
<dbReference type="FunFam" id="2.40.50.170:FF:000001">
    <property type="entry name" value="Cathepsin L1"/>
    <property type="match status" value="1"/>
</dbReference>
<dbReference type="FunFam" id="3.90.70.10:FF:000332">
    <property type="entry name" value="Cathepsin L1"/>
    <property type="match status" value="1"/>
</dbReference>
<dbReference type="InterPro" id="IPR038765">
    <property type="entry name" value="Papain-like_cys_pep_sf"/>
</dbReference>
<evidence type="ECO:0008006" key="12">
    <source>
        <dbReference type="Google" id="ProtNLM"/>
    </source>
</evidence>
<evidence type="ECO:0000256" key="2">
    <source>
        <dbReference type="ARBA" id="ARBA00022670"/>
    </source>
</evidence>
<proteinExistence type="inferred from homology"/>
<evidence type="ECO:0000259" key="9">
    <source>
        <dbReference type="SMART" id="SM00645"/>
    </source>
</evidence>
<name>A0A8C0ZQ62_CASCN</name>
<evidence type="ECO:0000256" key="3">
    <source>
        <dbReference type="ARBA" id="ARBA00022729"/>
    </source>
</evidence>
<dbReference type="PROSITE" id="PS00640">
    <property type="entry name" value="THIOL_PROTEASE_ASN"/>
    <property type="match status" value="1"/>
</dbReference>
<sequence length="342" mass="39058">MVATICQERVRWLFRRIGLIRCLLLYLDFWHMNSSLFLATLCLAITVAVGQFDYRLDAEWLQWKTRHRKLYGMDEEGWRRQLWEKNIKMIDQHNQEYGQGKHSFTMAMNSFGDMVSVVGAHLYQEHLATNTPSSVDWREKGFVAPVKNQHSCGASWAFSAAGALEGQMLWKTGKLVSLSEQNLIDCSWSQGNEGCTGGLMDNAFQYVKDNGGLDSEEFYPYENRVSRALYVALPTLDESSLREAVATVGPVSVGIDTLPETFLFYERGIYFDPNCNSEESNHGVLVVGYGFEGEELYNTKYWLIKNSWGEEWGIDGYMKLARDRNNHCGVASYASYPILVEM</sequence>
<accession>A0A8C0ZQ62</accession>
<dbReference type="Gene3D" id="3.90.70.10">
    <property type="entry name" value="Cysteine proteinases"/>
    <property type="match status" value="1"/>
</dbReference>
<feature type="domain" description="Cathepsin propeptide inhibitor" evidence="10">
    <location>
        <begin position="60"/>
        <end position="114"/>
    </location>
</feature>
<dbReference type="GO" id="GO:0006508">
    <property type="term" value="P:proteolysis"/>
    <property type="evidence" value="ECO:0007669"/>
    <property type="project" value="UniProtKB-KW"/>
</dbReference>